<keyword evidence="1" id="KW-0479">Metal-binding</keyword>
<evidence type="ECO:0000313" key="2">
    <source>
        <dbReference type="EMBL" id="MYD92014.1"/>
    </source>
</evidence>
<name>A0A6B1E096_9CHLR</name>
<dbReference type="SUPFAM" id="SSF101478">
    <property type="entry name" value="ADP-ribosylglycohydrolase"/>
    <property type="match status" value="1"/>
</dbReference>
<dbReference type="AlphaFoldDB" id="A0A6B1E096"/>
<keyword evidence="1" id="KW-0460">Magnesium</keyword>
<feature type="binding site" evidence="1">
    <location>
        <position position="61"/>
    </location>
    <ligand>
        <name>Mg(2+)</name>
        <dbReference type="ChEBI" id="CHEBI:18420"/>
        <label>1</label>
    </ligand>
</feature>
<dbReference type="InterPro" id="IPR036705">
    <property type="entry name" value="Ribosyl_crysJ1_sf"/>
</dbReference>
<reference evidence="2" key="1">
    <citation type="submission" date="2019-09" db="EMBL/GenBank/DDBJ databases">
        <title>Characterisation of the sponge microbiome using genome-centric metagenomics.</title>
        <authorList>
            <person name="Engelberts J.P."/>
            <person name="Robbins S.J."/>
            <person name="De Goeij J.M."/>
            <person name="Aranda M."/>
            <person name="Bell S.C."/>
            <person name="Webster N.S."/>
        </authorList>
    </citation>
    <scope>NUCLEOTIDE SEQUENCE</scope>
    <source>
        <strain evidence="2">SB0662_bin_9</strain>
    </source>
</reference>
<dbReference type="EMBL" id="VXPY01000122">
    <property type="protein sequence ID" value="MYD92014.1"/>
    <property type="molecule type" value="Genomic_DNA"/>
</dbReference>
<dbReference type="Gene3D" id="2.60.120.560">
    <property type="entry name" value="Exo-inulinase, domain 1"/>
    <property type="match status" value="1"/>
</dbReference>
<dbReference type="Gene3D" id="1.10.4080.10">
    <property type="entry name" value="ADP-ribosylation/Crystallin J1"/>
    <property type="match status" value="1"/>
</dbReference>
<feature type="binding site" evidence="1">
    <location>
        <position position="286"/>
    </location>
    <ligand>
        <name>Mg(2+)</name>
        <dbReference type="ChEBI" id="CHEBI:18420"/>
        <label>1</label>
    </ligand>
</feature>
<dbReference type="GO" id="GO:0046872">
    <property type="term" value="F:metal ion binding"/>
    <property type="evidence" value="ECO:0007669"/>
    <property type="project" value="UniProtKB-KW"/>
</dbReference>
<dbReference type="GO" id="GO:0016787">
    <property type="term" value="F:hydrolase activity"/>
    <property type="evidence" value="ECO:0007669"/>
    <property type="project" value="UniProtKB-KW"/>
</dbReference>
<evidence type="ECO:0000256" key="1">
    <source>
        <dbReference type="PIRSR" id="PIRSR605502-1"/>
    </source>
</evidence>
<protein>
    <submittedName>
        <fullName evidence="2">ADP-ribosylglycohydrolase family protein</fullName>
    </submittedName>
</protein>
<dbReference type="InterPro" id="IPR005502">
    <property type="entry name" value="Ribosyl_crysJ1"/>
</dbReference>
<dbReference type="Pfam" id="PF03747">
    <property type="entry name" value="ADP_ribosyl_GH"/>
    <property type="match status" value="1"/>
</dbReference>
<gene>
    <name evidence="2" type="ORF">F4Y08_17075</name>
</gene>
<feature type="binding site" evidence="1">
    <location>
        <position position="60"/>
    </location>
    <ligand>
        <name>Mg(2+)</name>
        <dbReference type="ChEBI" id="CHEBI:18420"/>
        <label>1</label>
    </ligand>
</feature>
<sequence>MALQADYAERVYAGVLGKIIGVYLGRPFEGWPIEMIDEHLGEINYYVHDMLDVPLVVTDDDISGTFTFVRAMEDYHFKQNLSARDIGRTWLNYLIEERTVLWWGGLGNSTEHTAYLRLKSGIDGPDSGSIETNGQVVAEQIGSQIFIDGWALIYPGDPERAARLAAEASMVSHGGEAIYGAQVVAAMEAQAFVENDLNKLIDTAVSFIPRDSVIYRMIDELREWHQKVPDWRKGRELIAEKYGYDTYGGNCHMVPNHALIIHALLHGDDDFQKSLMIVNTCGWDTDCNSGNVGCLLGIKNGLAGIEESGPDWRGPVADRMLLPTADGGNAVTDAVTQTTRLVNVGARLAGEEPPVYKNGARYHFSFPGSVQGFQEDPSRDSVGVSTVRNIRGHSESGDRALAIRFRGMGLGKNSRVDTDVFVPDLETHEYFANRGYALYASPALYAGQTVKARLEACPHNGGNLMACLYVKVFGKDDNLEIVRSDCAELQPGSVHVFEWTIPDTGGSPVAKVGLELCSDKALNGYAFLDYLTWDGVPDTTFRIPDVFTRKNRFQQSGIMWKHAWVNGVDHYERFYPETFRIIHNEGMGLLMTGCREWDGYQVQADVTPHMVKSCGVGVNVHGMKRYVGFLLAADGKARLVHVFDGNEQVLAETDYPVVFGQTYDVTVSTKGGRVACSVDGAEVLSGDVPDQGLRTGGVALLIEEGRTATQQVSIQPA</sequence>
<comment type="caution">
    <text evidence="2">The sequence shown here is derived from an EMBL/GenBank/DDBJ whole genome shotgun (WGS) entry which is preliminary data.</text>
</comment>
<proteinExistence type="predicted"/>
<feature type="binding site" evidence="1">
    <location>
        <position position="284"/>
    </location>
    <ligand>
        <name>Mg(2+)</name>
        <dbReference type="ChEBI" id="CHEBI:18420"/>
        <label>1</label>
    </ligand>
</feature>
<accession>A0A6B1E096</accession>
<organism evidence="2">
    <name type="scientific">Caldilineaceae bacterium SB0662_bin_9</name>
    <dbReference type="NCBI Taxonomy" id="2605258"/>
    <lineage>
        <taxon>Bacteria</taxon>
        <taxon>Bacillati</taxon>
        <taxon>Chloroflexota</taxon>
        <taxon>Caldilineae</taxon>
        <taxon>Caldilineales</taxon>
        <taxon>Caldilineaceae</taxon>
    </lineage>
</organism>
<comment type="cofactor">
    <cofactor evidence="1">
        <name>Mg(2+)</name>
        <dbReference type="ChEBI" id="CHEBI:18420"/>
    </cofactor>
    <text evidence="1">Binds 2 magnesium ions per subunit.</text>
</comment>
<keyword evidence="2" id="KW-0378">Hydrolase</keyword>